<keyword evidence="1" id="KW-1133">Transmembrane helix</keyword>
<evidence type="ECO:0000256" key="1">
    <source>
        <dbReference type="SAM" id="Phobius"/>
    </source>
</evidence>
<evidence type="ECO:0000313" key="3">
    <source>
        <dbReference type="Proteomes" id="UP000758155"/>
    </source>
</evidence>
<feature type="transmembrane region" description="Helical" evidence="1">
    <location>
        <begin position="283"/>
        <end position="301"/>
    </location>
</feature>
<dbReference type="OrthoDB" id="2126185at2759"/>
<protein>
    <submittedName>
        <fullName evidence="2">Uncharacterized protein</fullName>
    </submittedName>
</protein>
<proteinExistence type="predicted"/>
<organism evidence="2 3">
    <name type="scientific">Didymella heteroderae</name>
    <dbReference type="NCBI Taxonomy" id="1769908"/>
    <lineage>
        <taxon>Eukaryota</taxon>
        <taxon>Fungi</taxon>
        <taxon>Dikarya</taxon>
        <taxon>Ascomycota</taxon>
        <taxon>Pezizomycotina</taxon>
        <taxon>Dothideomycetes</taxon>
        <taxon>Pleosporomycetidae</taxon>
        <taxon>Pleosporales</taxon>
        <taxon>Pleosporineae</taxon>
        <taxon>Didymellaceae</taxon>
        <taxon>Didymella</taxon>
    </lineage>
</organism>
<feature type="transmembrane region" description="Helical" evidence="1">
    <location>
        <begin position="20"/>
        <end position="39"/>
    </location>
</feature>
<keyword evidence="3" id="KW-1185">Reference proteome</keyword>
<evidence type="ECO:0000313" key="2">
    <source>
        <dbReference type="EMBL" id="KAF3034600.1"/>
    </source>
</evidence>
<gene>
    <name evidence="2" type="ORF">E8E12_004187</name>
</gene>
<feature type="transmembrane region" description="Helical" evidence="1">
    <location>
        <begin position="59"/>
        <end position="81"/>
    </location>
</feature>
<comment type="caution">
    <text evidence="2">The sequence shown here is derived from an EMBL/GenBank/DDBJ whole genome shotgun (WGS) entry which is preliminary data.</text>
</comment>
<feature type="transmembrane region" description="Helical" evidence="1">
    <location>
        <begin position="245"/>
        <end position="263"/>
    </location>
</feature>
<dbReference type="EMBL" id="SWKV01000066">
    <property type="protein sequence ID" value="KAF3034600.1"/>
    <property type="molecule type" value="Genomic_DNA"/>
</dbReference>
<keyword evidence="1" id="KW-0472">Membrane</keyword>
<feature type="transmembrane region" description="Helical" evidence="1">
    <location>
        <begin position="156"/>
        <end position="177"/>
    </location>
</feature>
<dbReference type="AlphaFoldDB" id="A0A9P4WJT5"/>
<sequence length="352" mass="40632">MDKSNALHGSESNTRPYGIFVSYMSTCLALAVFIIVKLFDKTEKLHATNPTQLPKRKHILLFAVLAAASLLSTWSFMFQYFQWSYNQWLAVRSQHDPDPSVKYWGLWLKETSLFREAWESVIVGHDRYWWSHQIFYFASALGLHSEWKGVRRDINYTWAFMLLGQIVAISFATNLYFMTVLLSPQQQQPNTTRSKGFASDDSEKAPKPWYRRWFGPWIIDFHSVISTRTTAELLRKDKYQNRGSGFMQLLLLPHIALMILPTLRAILPASFFPSGDTKTVNKIYGFLWLTNAYFFGDLIWATCKSYQDGNLGDIGGALLEHPAVSSVGFDVIFCWLSWICWWQTQSDGPPDI</sequence>
<accession>A0A9P4WJT5</accession>
<keyword evidence="1" id="KW-0812">Transmembrane</keyword>
<dbReference type="Proteomes" id="UP000758155">
    <property type="component" value="Unassembled WGS sequence"/>
</dbReference>
<name>A0A9P4WJT5_9PLEO</name>
<reference evidence="2" key="1">
    <citation type="submission" date="2019-04" db="EMBL/GenBank/DDBJ databases">
        <title>Sequencing of skin fungus with MAO and IRED activity.</title>
        <authorList>
            <person name="Marsaioli A.J."/>
            <person name="Bonatto J.M.C."/>
            <person name="Reis Junior O."/>
        </authorList>
    </citation>
    <scope>NUCLEOTIDE SEQUENCE</scope>
    <source>
        <strain evidence="2">28M1</strain>
    </source>
</reference>